<feature type="transmembrane region" description="Helical" evidence="6">
    <location>
        <begin position="28"/>
        <end position="52"/>
    </location>
</feature>
<feature type="transmembrane region" description="Helical" evidence="6">
    <location>
        <begin position="165"/>
        <end position="184"/>
    </location>
</feature>
<sequence length="420" mass="46135">MNKRLFIVFILGFSSGLPLSLISSTLQAWYAYSGMSVLVTGSLSLVSLPYAYRIFWGPILDRYSLFNLGKRRSWILTMQFLLLVGFNLMAWLTPEQHPKFLAFLALVLACFSATQDVAIDAHRAEYLPESEHALGASLAVFGYRLALLLSGGLALIMAGHFGWAFTYRFMGFVMIIGMAATLFSKEPSVEIQEKSNFAFSFVAPVKELFGRPKIIYLLMFVFCYKLGEAFTTTTSGIVMPFLIQGLGFSLDTIGYINKILGISSILLGGLTAGFILLHCSLYRSLLFFGLLQAVTNVFFVALAMIGKNTILLAVAVVSDNFAAGMGSTALVALFMRLVNKQFTGTQFSILVALSTLPRIVSGPVAASIQLNIGWVGLYQLSILFALAFIPFLILIKDQTNGNQPQQVMLNEDEGLKVVRE</sequence>
<gene>
    <name evidence="9" type="primary">ampG</name>
    <name evidence="8" type="ORF">Lmor_2873</name>
    <name evidence="9" type="ORF">NCTC12239_02355</name>
</gene>
<dbReference type="GO" id="GO:0016020">
    <property type="term" value="C:membrane"/>
    <property type="evidence" value="ECO:0007669"/>
    <property type="project" value="UniProtKB-SubCell"/>
</dbReference>
<feature type="transmembrane region" description="Helical" evidence="6">
    <location>
        <begin position="311"/>
        <end position="335"/>
    </location>
</feature>
<dbReference type="EMBL" id="LNYN01000042">
    <property type="protein sequence ID" value="KTD30766.1"/>
    <property type="molecule type" value="Genomic_DNA"/>
</dbReference>
<dbReference type="SUPFAM" id="SSF103473">
    <property type="entry name" value="MFS general substrate transporter"/>
    <property type="match status" value="1"/>
</dbReference>
<comment type="subcellular location">
    <subcellularLocation>
        <location evidence="1">Membrane</location>
        <topology evidence="1">Multi-pass membrane protein</topology>
    </subcellularLocation>
</comment>
<evidence type="ECO:0000256" key="2">
    <source>
        <dbReference type="ARBA" id="ARBA00022448"/>
    </source>
</evidence>
<keyword evidence="3 6" id="KW-0812">Transmembrane</keyword>
<dbReference type="Proteomes" id="UP000054985">
    <property type="component" value="Unassembled WGS sequence"/>
</dbReference>
<evidence type="ECO:0000256" key="6">
    <source>
        <dbReference type="SAM" id="Phobius"/>
    </source>
</evidence>
<proteinExistence type="predicted"/>
<dbReference type="Pfam" id="PF07690">
    <property type="entry name" value="MFS_1"/>
    <property type="match status" value="1"/>
</dbReference>
<evidence type="ECO:0000313" key="9">
    <source>
        <dbReference type="EMBL" id="STX63410.1"/>
    </source>
</evidence>
<feature type="transmembrane region" description="Helical" evidence="6">
    <location>
        <begin position="372"/>
        <end position="395"/>
    </location>
</feature>
<evidence type="ECO:0000259" key="7">
    <source>
        <dbReference type="PROSITE" id="PS50850"/>
    </source>
</evidence>
<evidence type="ECO:0000256" key="3">
    <source>
        <dbReference type="ARBA" id="ARBA00022692"/>
    </source>
</evidence>
<dbReference type="EMBL" id="UGOG01000001">
    <property type="protein sequence ID" value="STX63410.1"/>
    <property type="molecule type" value="Genomic_DNA"/>
</dbReference>
<dbReference type="InterPro" id="IPR036259">
    <property type="entry name" value="MFS_trans_sf"/>
</dbReference>
<keyword evidence="4 6" id="KW-1133">Transmembrane helix</keyword>
<evidence type="ECO:0000313" key="10">
    <source>
        <dbReference type="Proteomes" id="UP000054985"/>
    </source>
</evidence>
<feature type="transmembrane region" description="Helical" evidence="6">
    <location>
        <begin position="133"/>
        <end position="159"/>
    </location>
</feature>
<name>A0A378JZF1_9GAMM</name>
<dbReference type="PANTHER" id="PTHR12778">
    <property type="entry name" value="SOLUTE CARRIER FAMILY 33 ACETYL-COA TRANSPORTER -RELATED"/>
    <property type="match status" value="1"/>
</dbReference>
<feature type="transmembrane region" description="Helical" evidence="6">
    <location>
        <begin position="284"/>
        <end position="305"/>
    </location>
</feature>
<feature type="transmembrane region" description="Helical" evidence="6">
    <location>
        <begin position="73"/>
        <end position="94"/>
    </location>
</feature>
<dbReference type="GO" id="GO:0022857">
    <property type="term" value="F:transmembrane transporter activity"/>
    <property type="evidence" value="ECO:0007669"/>
    <property type="project" value="InterPro"/>
</dbReference>
<dbReference type="InterPro" id="IPR011701">
    <property type="entry name" value="MFS"/>
</dbReference>
<feature type="domain" description="Major facilitator superfamily (MFS) profile" evidence="7">
    <location>
        <begin position="4"/>
        <end position="399"/>
    </location>
</feature>
<dbReference type="Proteomes" id="UP000254040">
    <property type="component" value="Unassembled WGS sequence"/>
</dbReference>
<evidence type="ECO:0000256" key="4">
    <source>
        <dbReference type="ARBA" id="ARBA00022989"/>
    </source>
</evidence>
<feature type="transmembrane region" description="Helical" evidence="6">
    <location>
        <begin position="100"/>
        <end position="121"/>
    </location>
</feature>
<evidence type="ECO:0000256" key="5">
    <source>
        <dbReference type="ARBA" id="ARBA00023136"/>
    </source>
</evidence>
<dbReference type="Gene3D" id="1.20.1250.20">
    <property type="entry name" value="MFS general substrate transporter like domains"/>
    <property type="match status" value="1"/>
</dbReference>
<evidence type="ECO:0000313" key="8">
    <source>
        <dbReference type="EMBL" id="KTD30766.1"/>
    </source>
</evidence>
<dbReference type="PROSITE" id="PS50850">
    <property type="entry name" value="MFS"/>
    <property type="match status" value="1"/>
</dbReference>
<keyword evidence="10" id="KW-1185">Reference proteome</keyword>
<feature type="transmembrane region" description="Helical" evidence="6">
    <location>
        <begin position="214"/>
        <end position="243"/>
    </location>
</feature>
<dbReference type="PANTHER" id="PTHR12778:SF10">
    <property type="entry name" value="MAJOR FACILITATOR SUPERFAMILY DOMAIN-CONTAINING PROTEIN 3"/>
    <property type="match status" value="1"/>
</dbReference>
<protein>
    <submittedName>
        <fullName evidence="9">Beta lactamase induction signal transducer AmpG</fullName>
    </submittedName>
</protein>
<feature type="transmembrane region" description="Helical" evidence="6">
    <location>
        <begin position="255"/>
        <end position="277"/>
    </location>
</feature>
<dbReference type="AlphaFoldDB" id="A0A378JZF1"/>
<reference evidence="8 10" key="1">
    <citation type="submission" date="2015-11" db="EMBL/GenBank/DDBJ databases">
        <title>Genomic analysis of 38 Legionella species identifies large and diverse effector repertoires.</title>
        <authorList>
            <person name="Burstein D."/>
            <person name="Amaro F."/>
            <person name="Zusman T."/>
            <person name="Lifshitz Z."/>
            <person name="Cohen O."/>
            <person name="Gilbert J.A."/>
            <person name="Pupko T."/>
            <person name="Shuman H.A."/>
            <person name="Segal G."/>
        </authorList>
    </citation>
    <scope>NUCLEOTIDE SEQUENCE [LARGE SCALE GENOMIC DNA]</scope>
    <source>
        <strain evidence="8 10">ATCC 43877</strain>
    </source>
</reference>
<reference evidence="9 11" key="2">
    <citation type="submission" date="2018-06" db="EMBL/GenBank/DDBJ databases">
        <authorList>
            <consortium name="Pathogen Informatics"/>
            <person name="Doyle S."/>
        </authorList>
    </citation>
    <scope>NUCLEOTIDE SEQUENCE [LARGE SCALE GENOMIC DNA]</scope>
    <source>
        <strain evidence="9 11">NCTC12239</strain>
    </source>
</reference>
<evidence type="ECO:0000313" key="11">
    <source>
        <dbReference type="Proteomes" id="UP000254040"/>
    </source>
</evidence>
<dbReference type="STRING" id="39962.Lmor_2873"/>
<accession>A0A378JZF1</accession>
<organism evidence="9 11">
    <name type="scientific">Legionella moravica</name>
    <dbReference type="NCBI Taxonomy" id="39962"/>
    <lineage>
        <taxon>Bacteria</taxon>
        <taxon>Pseudomonadati</taxon>
        <taxon>Pseudomonadota</taxon>
        <taxon>Gammaproteobacteria</taxon>
        <taxon>Legionellales</taxon>
        <taxon>Legionellaceae</taxon>
        <taxon>Legionella</taxon>
    </lineage>
</organism>
<dbReference type="RefSeq" id="WP_028385091.1">
    <property type="nucleotide sequence ID" value="NZ_CAAAJG010000008.1"/>
</dbReference>
<dbReference type="NCBIfam" id="TIGR00901">
    <property type="entry name" value="2A0125"/>
    <property type="match status" value="1"/>
</dbReference>
<keyword evidence="5 6" id="KW-0472">Membrane</keyword>
<dbReference type="InterPro" id="IPR004752">
    <property type="entry name" value="AmpG_permease/AT-1"/>
</dbReference>
<dbReference type="InterPro" id="IPR020846">
    <property type="entry name" value="MFS_dom"/>
</dbReference>
<dbReference type="OrthoDB" id="9787815at2"/>
<keyword evidence="2" id="KW-0813">Transport</keyword>
<evidence type="ECO:0000256" key="1">
    <source>
        <dbReference type="ARBA" id="ARBA00004141"/>
    </source>
</evidence>